<dbReference type="InterPro" id="IPR028651">
    <property type="entry name" value="ING_fam"/>
</dbReference>
<keyword evidence="9" id="KW-0156">Chromatin regulator</keyword>
<feature type="compositionally biased region" description="Low complexity" evidence="10">
    <location>
        <begin position="564"/>
        <end position="595"/>
    </location>
</feature>
<dbReference type="GO" id="GO:0004402">
    <property type="term" value="F:histone acetyltransferase activity"/>
    <property type="evidence" value="ECO:0007669"/>
    <property type="project" value="TreeGrafter"/>
</dbReference>
<feature type="compositionally biased region" description="Pro residues" evidence="10">
    <location>
        <begin position="479"/>
        <end position="492"/>
    </location>
</feature>
<keyword evidence="4 8" id="KW-0863">Zinc-finger</keyword>
<feature type="binding site" evidence="7">
    <location>
        <position position="731"/>
    </location>
    <ligand>
        <name>Zn(2+)</name>
        <dbReference type="ChEBI" id="CHEBI:29105"/>
        <label>1</label>
    </ligand>
</feature>
<dbReference type="EMBL" id="MU004181">
    <property type="protein sequence ID" value="KAF2502692.1"/>
    <property type="molecule type" value="Genomic_DNA"/>
</dbReference>
<feature type="region of interest" description="Disordered" evidence="10">
    <location>
        <begin position="643"/>
        <end position="699"/>
    </location>
</feature>
<dbReference type="GO" id="GO:0008270">
    <property type="term" value="F:zinc ion binding"/>
    <property type="evidence" value="ECO:0007669"/>
    <property type="project" value="UniProtKB-KW"/>
</dbReference>
<feature type="binding site" evidence="7">
    <location>
        <position position="707"/>
    </location>
    <ligand>
        <name>Zn(2+)</name>
        <dbReference type="ChEBI" id="CHEBI:29105"/>
        <label>1</label>
    </ligand>
</feature>
<comment type="domain">
    <text evidence="9">The PHD-type zinc finger mediates the binding to H3K4me3.</text>
</comment>
<evidence type="ECO:0000256" key="3">
    <source>
        <dbReference type="ARBA" id="ARBA00022723"/>
    </source>
</evidence>
<dbReference type="GO" id="GO:0005634">
    <property type="term" value="C:nucleus"/>
    <property type="evidence" value="ECO:0007669"/>
    <property type="project" value="UniProtKB-SubCell"/>
</dbReference>
<dbReference type="PANTHER" id="PTHR10333">
    <property type="entry name" value="INHIBITOR OF GROWTH PROTEIN"/>
    <property type="match status" value="1"/>
</dbReference>
<protein>
    <recommendedName>
        <fullName evidence="9">Chromatin modification-related protein</fullName>
    </recommendedName>
</protein>
<dbReference type="Pfam" id="PF12998">
    <property type="entry name" value="ING"/>
    <property type="match status" value="1"/>
</dbReference>
<evidence type="ECO:0000313" key="13">
    <source>
        <dbReference type="Proteomes" id="UP000799750"/>
    </source>
</evidence>
<keyword evidence="5 7" id="KW-0862">Zinc</keyword>
<dbReference type="AlphaFoldDB" id="A0A6A6RE91"/>
<feature type="binding site" evidence="7">
    <location>
        <position position="734"/>
    </location>
    <ligand>
        <name>Zn(2+)</name>
        <dbReference type="ChEBI" id="CHEBI:29105"/>
        <label>1</label>
    </ligand>
</feature>
<comment type="subcellular location">
    <subcellularLocation>
        <location evidence="1 9">Nucleus</location>
    </subcellularLocation>
</comment>
<dbReference type="SMART" id="SM01408">
    <property type="entry name" value="ING"/>
    <property type="match status" value="1"/>
</dbReference>
<organism evidence="12 13">
    <name type="scientific">Lophium mytilinum</name>
    <dbReference type="NCBI Taxonomy" id="390894"/>
    <lineage>
        <taxon>Eukaryota</taxon>
        <taxon>Fungi</taxon>
        <taxon>Dikarya</taxon>
        <taxon>Ascomycota</taxon>
        <taxon>Pezizomycotina</taxon>
        <taxon>Dothideomycetes</taxon>
        <taxon>Pleosporomycetidae</taxon>
        <taxon>Mytilinidiales</taxon>
        <taxon>Mytilinidiaceae</taxon>
        <taxon>Lophium</taxon>
    </lineage>
</organism>
<dbReference type="Gene3D" id="3.30.40.10">
    <property type="entry name" value="Zinc/RING finger domain, C3HC4 (zinc finger)"/>
    <property type="match status" value="1"/>
</dbReference>
<dbReference type="InterPro" id="IPR013083">
    <property type="entry name" value="Znf_RING/FYVE/PHD"/>
</dbReference>
<feature type="compositionally biased region" description="Low complexity" evidence="10">
    <location>
        <begin position="606"/>
        <end position="622"/>
    </location>
</feature>
<dbReference type="InterPro" id="IPR019786">
    <property type="entry name" value="Zinc_finger_PHD-type_CS"/>
</dbReference>
<dbReference type="InterPro" id="IPR019787">
    <property type="entry name" value="Znf_PHD-finger"/>
</dbReference>
<name>A0A6A6RE91_9PEZI</name>
<feature type="binding site" evidence="7">
    <location>
        <position position="709"/>
    </location>
    <ligand>
        <name>Zn(2+)</name>
        <dbReference type="ChEBI" id="CHEBI:29105"/>
        <label>1</label>
    </ligand>
</feature>
<feature type="region of interest" description="Disordered" evidence="10">
    <location>
        <begin position="414"/>
        <end position="624"/>
    </location>
</feature>
<dbReference type="GO" id="GO:0006355">
    <property type="term" value="P:regulation of DNA-templated transcription"/>
    <property type="evidence" value="ECO:0007669"/>
    <property type="project" value="TreeGrafter"/>
</dbReference>
<comment type="subunit">
    <text evidence="9">Component of an histone acetyltransferase complex. Interacts with H3K4me3 and to a lesser extent with H3K4me2.</text>
</comment>
<feature type="region of interest" description="Disordered" evidence="10">
    <location>
        <begin position="166"/>
        <end position="244"/>
    </location>
</feature>
<dbReference type="InterPro" id="IPR024610">
    <property type="entry name" value="ING_N_histone-binding"/>
</dbReference>
<keyword evidence="13" id="KW-1185">Reference proteome</keyword>
<dbReference type="InterPro" id="IPR001965">
    <property type="entry name" value="Znf_PHD"/>
</dbReference>
<feature type="region of interest" description="Disordered" evidence="10">
    <location>
        <begin position="124"/>
        <end position="145"/>
    </location>
</feature>
<proteinExistence type="inferred from homology"/>
<dbReference type="InterPro" id="IPR011011">
    <property type="entry name" value="Znf_FYVE_PHD"/>
</dbReference>
<feature type="compositionally biased region" description="Pro residues" evidence="10">
    <location>
        <begin position="128"/>
        <end position="140"/>
    </location>
</feature>
<feature type="domain" description="PHD-type" evidence="11">
    <location>
        <begin position="704"/>
        <end position="755"/>
    </location>
</feature>
<keyword evidence="3 7" id="KW-0479">Metal-binding</keyword>
<feature type="binding site" evidence="7">
    <location>
        <position position="725"/>
    </location>
    <ligand>
        <name>Zn(2+)</name>
        <dbReference type="ChEBI" id="CHEBI:29105"/>
        <label>2</label>
    </ligand>
</feature>
<dbReference type="OrthoDB" id="5411773at2759"/>
<evidence type="ECO:0000256" key="5">
    <source>
        <dbReference type="ARBA" id="ARBA00022833"/>
    </source>
</evidence>
<accession>A0A6A6RE91</accession>
<feature type="binding site" evidence="7">
    <location>
        <position position="720"/>
    </location>
    <ligand>
        <name>Zn(2+)</name>
        <dbReference type="ChEBI" id="CHEBI:29105"/>
        <label>2</label>
    </ligand>
</feature>
<dbReference type="SUPFAM" id="SSF57903">
    <property type="entry name" value="FYVE/PHD zinc finger"/>
    <property type="match status" value="1"/>
</dbReference>
<evidence type="ECO:0000256" key="10">
    <source>
        <dbReference type="SAM" id="MobiDB-lite"/>
    </source>
</evidence>
<reference evidence="12" key="1">
    <citation type="journal article" date="2020" name="Stud. Mycol.">
        <title>101 Dothideomycetes genomes: a test case for predicting lifestyles and emergence of pathogens.</title>
        <authorList>
            <person name="Haridas S."/>
            <person name="Albert R."/>
            <person name="Binder M."/>
            <person name="Bloem J."/>
            <person name="Labutti K."/>
            <person name="Salamov A."/>
            <person name="Andreopoulos B."/>
            <person name="Baker S."/>
            <person name="Barry K."/>
            <person name="Bills G."/>
            <person name="Bluhm B."/>
            <person name="Cannon C."/>
            <person name="Castanera R."/>
            <person name="Culley D."/>
            <person name="Daum C."/>
            <person name="Ezra D."/>
            <person name="Gonzalez J."/>
            <person name="Henrissat B."/>
            <person name="Kuo A."/>
            <person name="Liang C."/>
            <person name="Lipzen A."/>
            <person name="Lutzoni F."/>
            <person name="Magnuson J."/>
            <person name="Mondo S."/>
            <person name="Nolan M."/>
            <person name="Ohm R."/>
            <person name="Pangilinan J."/>
            <person name="Park H.-J."/>
            <person name="Ramirez L."/>
            <person name="Alfaro M."/>
            <person name="Sun H."/>
            <person name="Tritt A."/>
            <person name="Yoshinaga Y."/>
            <person name="Zwiers L.-H."/>
            <person name="Turgeon B."/>
            <person name="Goodwin S."/>
            <person name="Spatafora J."/>
            <person name="Crous P."/>
            <person name="Grigoriev I."/>
        </authorList>
    </citation>
    <scope>NUCLEOTIDE SEQUENCE</scope>
    <source>
        <strain evidence="12">CBS 269.34</strain>
    </source>
</reference>
<feature type="compositionally biased region" description="Basic residues" evidence="10">
    <location>
        <begin position="221"/>
        <end position="235"/>
    </location>
</feature>
<comment type="function">
    <text evidence="9">Component of an histone acetyltransferase complex.</text>
</comment>
<gene>
    <name evidence="12" type="ORF">BU16DRAFT_554737</name>
</gene>
<evidence type="ECO:0000256" key="6">
    <source>
        <dbReference type="ARBA" id="ARBA00023242"/>
    </source>
</evidence>
<evidence type="ECO:0000256" key="1">
    <source>
        <dbReference type="ARBA" id="ARBA00004123"/>
    </source>
</evidence>
<dbReference type="SMART" id="SM00249">
    <property type="entry name" value="PHD"/>
    <property type="match status" value="1"/>
</dbReference>
<dbReference type="CDD" id="cd17017">
    <property type="entry name" value="ING_Yng1p"/>
    <property type="match status" value="1"/>
</dbReference>
<keyword evidence="6 9" id="KW-0539">Nucleus</keyword>
<feature type="compositionally biased region" description="Pro residues" evidence="10">
    <location>
        <begin position="554"/>
        <end position="563"/>
    </location>
</feature>
<evidence type="ECO:0000256" key="4">
    <source>
        <dbReference type="ARBA" id="ARBA00022771"/>
    </source>
</evidence>
<feature type="binding site" evidence="7">
    <location>
        <position position="752"/>
    </location>
    <ligand>
        <name>Zn(2+)</name>
        <dbReference type="ChEBI" id="CHEBI:29105"/>
        <label>2</label>
    </ligand>
</feature>
<dbReference type="GO" id="GO:0000123">
    <property type="term" value="C:histone acetyltransferase complex"/>
    <property type="evidence" value="ECO:0007669"/>
    <property type="project" value="TreeGrafter"/>
</dbReference>
<evidence type="ECO:0000256" key="9">
    <source>
        <dbReference type="RuleBase" id="RU361213"/>
    </source>
</evidence>
<evidence type="ECO:0000259" key="11">
    <source>
        <dbReference type="PROSITE" id="PS50016"/>
    </source>
</evidence>
<evidence type="ECO:0000256" key="7">
    <source>
        <dbReference type="PIRSR" id="PIRSR628651-51"/>
    </source>
</evidence>
<feature type="binding site" evidence="7">
    <location>
        <position position="749"/>
    </location>
    <ligand>
        <name>Zn(2+)</name>
        <dbReference type="ChEBI" id="CHEBI:29105"/>
        <label>2</label>
    </ligand>
</feature>
<dbReference type="PROSITE" id="PS50016">
    <property type="entry name" value="ZF_PHD_2"/>
    <property type="match status" value="1"/>
</dbReference>
<dbReference type="Gene3D" id="6.10.140.1740">
    <property type="match status" value="1"/>
</dbReference>
<sequence>MATALSDMTPQPPSNPDAQTTVNDFLDYTEFFPSDLYRSMKLIEDLDQKYKDAAQQVHELTQTYANLPKTPENERADPQELRREISAALEKALFFRESSHAEAARICEVAERHAHRIAIIKRKLQALPQPPSRDPTPAPVSPQATRSANKLYNTQRLHLHFDPVRQHQTANAGPRDRSRKANITLGPLDSPTPSEVSGWGGSRPGSSSGSAVETINQKGIKVPKKSSSKVPKAPRVRPPGAMGTNVHSQLAGISTSNALARLSPPPDDAKPGSRYRPWFKLTEYEMALLRKQMKKNAIWSPSDTMIRRELQKKDRGLENYEAAKREANETGVPLLDEESADRLSNQGGPLAPGEISHDTWGAQDSQLVNRGMKLNEAKKLKRESLLREQALRDAMEIEDASRQIMVAGTRMKNLFPGQGDNVTVTPLTEKRKEFARSARKRKRDSTPPLSPPPRPREESMASQDNAPVTTGPKRIKIAPPAPPVLAPAPRTPQTPVALPSPTIKTTTIQVPLAPAGPPTPSVGSKAASKPPSRKPTPALPSPTENKKPATATTPAPPPPPQPQPTAAASRPRRASVAPKQASSPAPEPAIASAIAHRPRSSRGIITPKAASAEPPAASATTTRDLRRASNVSLPAASQVANVLPTRTSTRRKRPPPLGAVTAGQDGQTVSVVDVERQTGSKNKKRSTAGNLTEGPDEPIDPDEQTYCICGDVSYGTMVACENGNCSTEWFHIECMGMKRAPAPSAIWYCPECRVLLSIDEFGKSVSAPAASVKRSGR</sequence>
<comment type="similarity">
    <text evidence="2 9">Belongs to the ING family.</text>
</comment>
<evidence type="ECO:0000256" key="8">
    <source>
        <dbReference type="PROSITE-ProRule" id="PRU00146"/>
    </source>
</evidence>
<dbReference type="CDD" id="cd15505">
    <property type="entry name" value="PHD_ING"/>
    <property type="match status" value="1"/>
</dbReference>
<dbReference type="Proteomes" id="UP000799750">
    <property type="component" value="Unassembled WGS sequence"/>
</dbReference>
<dbReference type="PANTHER" id="PTHR10333:SF94">
    <property type="entry name" value="FINGER DOMAIN PROTEIN, PUTATIVE (AFU_ORTHOLOGUE AFUA_3G11940)-RELATED"/>
    <property type="match status" value="1"/>
</dbReference>
<evidence type="ECO:0000313" key="12">
    <source>
        <dbReference type="EMBL" id="KAF2502692.1"/>
    </source>
</evidence>
<evidence type="ECO:0000256" key="2">
    <source>
        <dbReference type="ARBA" id="ARBA00010210"/>
    </source>
</evidence>
<feature type="region of interest" description="Disordered" evidence="10">
    <location>
        <begin position="1"/>
        <end position="21"/>
    </location>
</feature>
<dbReference type="PROSITE" id="PS01359">
    <property type="entry name" value="ZF_PHD_1"/>
    <property type="match status" value="1"/>
</dbReference>